<organism evidence="1 2">
    <name type="scientific">Methanobacterium bryantii</name>
    <dbReference type="NCBI Taxonomy" id="2161"/>
    <lineage>
        <taxon>Archaea</taxon>
        <taxon>Methanobacteriati</taxon>
        <taxon>Methanobacteriota</taxon>
        <taxon>Methanomada group</taxon>
        <taxon>Methanobacteria</taxon>
        <taxon>Methanobacteriales</taxon>
        <taxon>Methanobacteriaceae</taxon>
        <taxon>Methanobacterium</taxon>
    </lineage>
</organism>
<evidence type="ECO:0000313" key="1">
    <source>
        <dbReference type="EMBL" id="PAV06121.1"/>
    </source>
</evidence>
<protein>
    <submittedName>
        <fullName evidence="1">Uncharacterized protein</fullName>
    </submittedName>
</protein>
<evidence type="ECO:0000313" key="2">
    <source>
        <dbReference type="Proteomes" id="UP000217784"/>
    </source>
</evidence>
<accession>A0A2A2H9I9</accession>
<reference evidence="1 2" key="1">
    <citation type="journal article" date="2017" name="BMC Genomics">
        <title>Genomic analysis of methanogenic archaea reveals a shift towards energy conservation.</title>
        <authorList>
            <person name="Gilmore S.P."/>
            <person name="Henske J.K."/>
            <person name="Sexton J.A."/>
            <person name="Solomon K.V."/>
            <person name="Seppala S."/>
            <person name="Yoo J.I."/>
            <person name="Huyett L.M."/>
            <person name="Pressman A."/>
            <person name="Cogan J.Z."/>
            <person name="Kivenson V."/>
            <person name="Peng X."/>
            <person name="Tan Y."/>
            <person name="Valentine D.L."/>
            <person name="O'Malley M.A."/>
        </authorList>
    </citation>
    <scope>NUCLEOTIDE SEQUENCE [LARGE SCALE GENOMIC DNA]</scope>
    <source>
        <strain evidence="1 2">M.o.H.</strain>
    </source>
</reference>
<dbReference type="Proteomes" id="UP000217784">
    <property type="component" value="Unassembled WGS sequence"/>
</dbReference>
<proteinExistence type="predicted"/>
<keyword evidence="2" id="KW-1185">Reference proteome</keyword>
<comment type="caution">
    <text evidence="1">The sequence shown here is derived from an EMBL/GenBank/DDBJ whole genome shotgun (WGS) entry which is preliminary data.</text>
</comment>
<dbReference type="AlphaFoldDB" id="A0A2A2H9I9"/>
<gene>
    <name evidence="1" type="ORF">ASJ80_14915</name>
</gene>
<dbReference type="EMBL" id="LMVM01000001">
    <property type="protein sequence ID" value="PAV06121.1"/>
    <property type="molecule type" value="Genomic_DNA"/>
</dbReference>
<sequence length="66" mass="7684">MFAHINSIYCTETNKNLFNSQLNTAKNKTALLQIPINLILKIKKEAIITFIQHQNLKGLKEFIKRK</sequence>
<name>A0A2A2H9I9_METBR</name>